<gene>
    <name evidence="2" type="ORF">Tco_1018199</name>
</gene>
<evidence type="ECO:0000313" key="3">
    <source>
        <dbReference type="Proteomes" id="UP001151760"/>
    </source>
</evidence>
<name>A0ABQ5FU50_9ASTR</name>
<comment type="caution">
    <text evidence="2">The sequence shown here is derived from an EMBL/GenBank/DDBJ whole genome shotgun (WGS) entry which is preliminary data.</text>
</comment>
<reference evidence="2" key="1">
    <citation type="journal article" date="2022" name="Int. J. Mol. Sci.">
        <title>Draft Genome of Tanacetum Coccineum: Genomic Comparison of Closely Related Tanacetum-Family Plants.</title>
        <authorList>
            <person name="Yamashiro T."/>
            <person name="Shiraishi A."/>
            <person name="Nakayama K."/>
            <person name="Satake H."/>
        </authorList>
    </citation>
    <scope>NUCLEOTIDE SEQUENCE</scope>
</reference>
<evidence type="ECO:0000256" key="1">
    <source>
        <dbReference type="SAM" id="MobiDB-lite"/>
    </source>
</evidence>
<proteinExistence type="predicted"/>
<evidence type="ECO:0000313" key="2">
    <source>
        <dbReference type="EMBL" id="GJT66719.1"/>
    </source>
</evidence>
<protein>
    <submittedName>
        <fullName evidence="2">Cytokinin dehydrogenase 3-like protein</fullName>
    </submittedName>
</protein>
<dbReference type="EMBL" id="BQNB010017740">
    <property type="protein sequence ID" value="GJT66719.1"/>
    <property type="molecule type" value="Genomic_DNA"/>
</dbReference>
<keyword evidence="3" id="KW-1185">Reference proteome</keyword>
<dbReference type="PANTHER" id="PTHR31286:SF99">
    <property type="entry name" value="DUF4283 DOMAIN-CONTAINING PROTEIN"/>
    <property type="match status" value="1"/>
</dbReference>
<reference evidence="2" key="2">
    <citation type="submission" date="2022-01" db="EMBL/GenBank/DDBJ databases">
        <authorList>
            <person name="Yamashiro T."/>
            <person name="Shiraishi A."/>
            <person name="Satake H."/>
            <person name="Nakayama K."/>
        </authorList>
    </citation>
    <scope>NUCLEOTIDE SEQUENCE</scope>
</reference>
<sequence length="665" mass="73803">MFEDCHCLLGLPSDGTRNDVGPVGDISTVMEGVTPSMIDMTMEKEKLSPLDDTIVPGSFPPLPMQVTTSAGNAPGKSSYANITSKPSGKKVMVRTLYTPENLLKEDVKIVPVWVKLHGVPVTTFSEDGLSAIATKLGTPLMLDSYTSDMCMQSWDRSSYARVIIEIRADVELKDNIGMAMPKITKEGHYICTGEKKTVKKPSQTSRGVPIGVEPTIEVSNSNPLDVLNLVDNDVEFGTNRGATNLVNNGATSSGSSSMNIDNDEEFASNTLIGKKIDKIERQICEGKLRLLDNDRNPLVPTGIVESDSEVEVVFDETANLRISTSGKDRSDKGYGTNSFLKQWRDSYLDNDDYDPYNDDMYMNHDLSMMILISRYFITKVVFGNKRFGAFKSDKRPLVDQTNAVNWWRIIPTITYVRNYVFWGNIIDVVVPVESIRAVSDKFANSAYGFFLGQRVKLHGVPITAFREDGLSAIATKLGTPIMLDSYTVDICMHSWGRSSYARAMIKLQADVELKDTIMVAMPKIYEKGWSVPRILAWVRELVRRRIRKTLIKLLKVFSGNKKKGVDSTSKVSDSNPFEVLNSVDNDNVENSSTSTTPVMDKIRKFENLVIDGQAILVDEAGNPLKKVECSGDHDSDDEVTSVDNDMTRDLASERTGFGTQSLLEQ</sequence>
<accession>A0ABQ5FU50</accession>
<dbReference type="Proteomes" id="UP001151760">
    <property type="component" value="Unassembled WGS sequence"/>
</dbReference>
<dbReference type="InterPro" id="IPR040256">
    <property type="entry name" value="At4g02000-like"/>
</dbReference>
<organism evidence="2 3">
    <name type="scientific">Tanacetum coccineum</name>
    <dbReference type="NCBI Taxonomy" id="301880"/>
    <lineage>
        <taxon>Eukaryota</taxon>
        <taxon>Viridiplantae</taxon>
        <taxon>Streptophyta</taxon>
        <taxon>Embryophyta</taxon>
        <taxon>Tracheophyta</taxon>
        <taxon>Spermatophyta</taxon>
        <taxon>Magnoliopsida</taxon>
        <taxon>eudicotyledons</taxon>
        <taxon>Gunneridae</taxon>
        <taxon>Pentapetalae</taxon>
        <taxon>asterids</taxon>
        <taxon>campanulids</taxon>
        <taxon>Asterales</taxon>
        <taxon>Asteraceae</taxon>
        <taxon>Asteroideae</taxon>
        <taxon>Anthemideae</taxon>
        <taxon>Anthemidinae</taxon>
        <taxon>Tanacetum</taxon>
    </lineage>
</organism>
<feature type="region of interest" description="Disordered" evidence="1">
    <location>
        <begin position="627"/>
        <end position="665"/>
    </location>
</feature>
<dbReference type="PANTHER" id="PTHR31286">
    <property type="entry name" value="GLYCINE-RICH CELL WALL STRUCTURAL PROTEIN 1.8-LIKE"/>
    <property type="match status" value="1"/>
</dbReference>